<dbReference type="Gene3D" id="2.60.120.620">
    <property type="entry name" value="q2cbj1_9rhob like domain"/>
    <property type="match status" value="2"/>
</dbReference>
<comment type="caution">
    <text evidence="17">The sequence shown here is derived from an EMBL/GenBank/DDBJ whole genome shotgun (WGS) entry which is preliminary data.</text>
</comment>
<comment type="cofactor">
    <cofactor evidence="1">
        <name>L-ascorbate</name>
        <dbReference type="ChEBI" id="CHEBI:38290"/>
    </cofactor>
</comment>
<evidence type="ECO:0000313" key="18">
    <source>
        <dbReference type="Proteomes" id="UP001163823"/>
    </source>
</evidence>
<protein>
    <recommendedName>
        <fullName evidence="4">procollagen-proline 4-dioxygenase</fullName>
        <ecNumber evidence="4">1.14.11.2</ecNumber>
    </recommendedName>
</protein>
<keyword evidence="7" id="KW-0256">Endoplasmic reticulum</keyword>
<accession>A0AAD7VC32</accession>
<dbReference type="GO" id="GO:0004656">
    <property type="term" value="F:procollagen-proline 4-dioxygenase activity"/>
    <property type="evidence" value="ECO:0007669"/>
    <property type="project" value="UniProtKB-EC"/>
</dbReference>
<dbReference type="PANTHER" id="PTHR10869">
    <property type="entry name" value="PROLYL 4-HYDROXYLASE ALPHA SUBUNIT"/>
    <property type="match status" value="1"/>
</dbReference>
<keyword evidence="12" id="KW-0408">Iron</keyword>
<evidence type="ECO:0000256" key="2">
    <source>
        <dbReference type="ARBA" id="ARBA00004648"/>
    </source>
</evidence>
<dbReference type="InterPro" id="IPR003582">
    <property type="entry name" value="ShKT_dom"/>
</dbReference>
<sequence length="287" mass="31965">MDSLRFLALSLFILSFLPHLSVSSIRLPGLVEDKGRHGSVIRLKKSASSITFDPTRVTQLSWRPRAFLYKGFLTDEECDHLITLAKDKLEKSMVADNESGKSIESEVRTSSGMFLRKSQDEVVANIEDRIAAWTFLPKENGESIQILHYEHGPEKGGETIFPNSEAKLSQPKDVNWSDCAKNGYAVKTMKGDALLFFSLHPDATTDSLSLHGSCPVIEGEKWSATKWIHVRNFDKPLKPVYSGDCVDDNKNCPLWAKAGECEKNPLYMIGAEGARGYCRKSCNVCSS</sequence>
<evidence type="ECO:0000259" key="16">
    <source>
        <dbReference type="PROSITE" id="PS51670"/>
    </source>
</evidence>
<dbReference type="EMBL" id="JARAOO010000004">
    <property type="protein sequence ID" value="KAJ7970929.1"/>
    <property type="molecule type" value="Genomic_DNA"/>
</dbReference>
<evidence type="ECO:0000313" key="17">
    <source>
        <dbReference type="EMBL" id="KAJ7970929.1"/>
    </source>
</evidence>
<evidence type="ECO:0000256" key="11">
    <source>
        <dbReference type="ARBA" id="ARBA00023002"/>
    </source>
</evidence>
<name>A0AAD7VC32_QUISA</name>
<feature type="signal peptide" evidence="15">
    <location>
        <begin position="1"/>
        <end position="23"/>
    </location>
</feature>
<keyword evidence="18" id="KW-1185">Reference proteome</keyword>
<evidence type="ECO:0000256" key="5">
    <source>
        <dbReference type="ARBA" id="ARBA00022692"/>
    </source>
</evidence>
<dbReference type="InterPro" id="IPR006620">
    <property type="entry name" value="Pro_4_hyd_alph"/>
</dbReference>
<dbReference type="PROSITE" id="PS51670">
    <property type="entry name" value="SHKT"/>
    <property type="match status" value="1"/>
</dbReference>
<evidence type="ECO:0000256" key="1">
    <source>
        <dbReference type="ARBA" id="ARBA00001961"/>
    </source>
</evidence>
<comment type="catalytic activity">
    <reaction evidence="14">
        <text>L-prolyl-[collagen] + 2-oxoglutarate + O2 = trans-4-hydroxy-L-prolyl-[collagen] + succinate + CO2</text>
        <dbReference type="Rhea" id="RHEA:18945"/>
        <dbReference type="Rhea" id="RHEA-COMP:11676"/>
        <dbReference type="Rhea" id="RHEA-COMP:11680"/>
        <dbReference type="ChEBI" id="CHEBI:15379"/>
        <dbReference type="ChEBI" id="CHEBI:16526"/>
        <dbReference type="ChEBI" id="CHEBI:16810"/>
        <dbReference type="ChEBI" id="CHEBI:30031"/>
        <dbReference type="ChEBI" id="CHEBI:50342"/>
        <dbReference type="ChEBI" id="CHEBI:61965"/>
        <dbReference type="EC" id="1.14.11.2"/>
    </reaction>
</comment>
<gene>
    <name evidence="17" type="ORF">O6P43_009037</name>
</gene>
<dbReference type="PANTHER" id="PTHR10869:SF238">
    <property type="entry name" value="PROLYL 4-HYDROXYLASE 6-RELATED"/>
    <property type="match status" value="1"/>
</dbReference>
<dbReference type="InterPro" id="IPR044862">
    <property type="entry name" value="Pro_4_hyd_alph_FE2OG_OXY"/>
</dbReference>
<dbReference type="EC" id="1.14.11.2" evidence="4"/>
<dbReference type="GO" id="GO:0005789">
    <property type="term" value="C:endoplasmic reticulum membrane"/>
    <property type="evidence" value="ECO:0007669"/>
    <property type="project" value="UniProtKB-SubCell"/>
</dbReference>
<feature type="domain" description="ShKT" evidence="16">
    <location>
        <begin position="245"/>
        <end position="285"/>
    </location>
</feature>
<dbReference type="GO" id="GO:0005506">
    <property type="term" value="F:iron ion binding"/>
    <property type="evidence" value="ECO:0007669"/>
    <property type="project" value="InterPro"/>
</dbReference>
<evidence type="ECO:0000256" key="14">
    <source>
        <dbReference type="ARBA" id="ARBA00049169"/>
    </source>
</evidence>
<keyword evidence="10" id="KW-1133">Transmembrane helix</keyword>
<keyword evidence="8" id="KW-0223">Dioxygenase</keyword>
<evidence type="ECO:0000256" key="10">
    <source>
        <dbReference type="ARBA" id="ARBA00022989"/>
    </source>
</evidence>
<dbReference type="InterPro" id="IPR045054">
    <property type="entry name" value="P4HA-like"/>
</dbReference>
<proteinExistence type="inferred from homology"/>
<dbReference type="AlphaFoldDB" id="A0AAD7VC32"/>
<dbReference type="SMART" id="SM00702">
    <property type="entry name" value="P4Hc"/>
    <property type="match status" value="1"/>
</dbReference>
<organism evidence="17 18">
    <name type="scientific">Quillaja saponaria</name>
    <name type="common">Soap bark tree</name>
    <dbReference type="NCBI Taxonomy" id="32244"/>
    <lineage>
        <taxon>Eukaryota</taxon>
        <taxon>Viridiplantae</taxon>
        <taxon>Streptophyta</taxon>
        <taxon>Embryophyta</taxon>
        <taxon>Tracheophyta</taxon>
        <taxon>Spermatophyta</taxon>
        <taxon>Magnoliopsida</taxon>
        <taxon>eudicotyledons</taxon>
        <taxon>Gunneridae</taxon>
        <taxon>Pentapetalae</taxon>
        <taxon>rosids</taxon>
        <taxon>fabids</taxon>
        <taxon>Fabales</taxon>
        <taxon>Quillajaceae</taxon>
        <taxon>Quillaja</taxon>
    </lineage>
</organism>
<keyword evidence="9" id="KW-0735">Signal-anchor</keyword>
<evidence type="ECO:0000256" key="8">
    <source>
        <dbReference type="ARBA" id="ARBA00022964"/>
    </source>
</evidence>
<evidence type="ECO:0000256" key="6">
    <source>
        <dbReference type="ARBA" id="ARBA00022723"/>
    </source>
</evidence>
<dbReference type="Gene3D" id="1.10.10.1940">
    <property type="match status" value="1"/>
</dbReference>
<dbReference type="Pfam" id="PF01549">
    <property type="entry name" value="ShK"/>
    <property type="match status" value="1"/>
</dbReference>
<keyword evidence="13" id="KW-0472">Membrane</keyword>
<evidence type="ECO:0000256" key="9">
    <source>
        <dbReference type="ARBA" id="ARBA00022968"/>
    </source>
</evidence>
<dbReference type="GO" id="GO:0031418">
    <property type="term" value="F:L-ascorbic acid binding"/>
    <property type="evidence" value="ECO:0007669"/>
    <property type="project" value="InterPro"/>
</dbReference>
<evidence type="ECO:0000256" key="7">
    <source>
        <dbReference type="ARBA" id="ARBA00022824"/>
    </source>
</evidence>
<evidence type="ECO:0000256" key="4">
    <source>
        <dbReference type="ARBA" id="ARBA00012269"/>
    </source>
</evidence>
<keyword evidence="5" id="KW-0812">Transmembrane</keyword>
<evidence type="ECO:0000256" key="13">
    <source>
        <dbReference type="ARBA" id="ARBA00023136"/>
    </source>
</evidence>
<comment type="subcellular location">
    <subcellularLocation>
        <location evidence="2">Endoplasmic reticulum membrane</location>
        <topology evidence="2">Single-pass type II membrane protein</topology>
    </subcellularLocation>
</comment>
<dbReference type="KEGG" id="qsa:O6P43_009037"/>
<dbReference type="Pfam" id="PF13640">
    <property type="entry name" value="2OG-FeII_Oxy_3"/>
    <property type="match status" value="1"/>
</dbReference>
<evidence type="ECO:0000256" key="15">
    <source>
        <dbReference type="SAM" id="SignalP"/>
    </source>
</evidence>
<evidence type="ECO:0000256" key="12">
    <source>
        <dbReference type="ARBA" id="ARBA00023004"/>
    </source>
</evidence>
<feature type="chain" id="PRO_5041898270" description="procollagen-proline 4-dioxygenase" evidence="15">
    <location>
        <begin position="24"/>
        <end position="287"/>
    </location>
</feature>
<keyword evidence="6" id="KW-0479">Metal-binding</keyword>
<evidence type="ECO:0000256" key="3">
    <source>
        <dbReference type="ARBA" id="ARBA00006511"/>
    </source>
</evidence>
<dbReference type="SMART" id="SM00254">
    <property type="entry name" value="ShKT"/>
    <property type="match status" value="1"/>
</dbReference>
<keyword evidence="15" id="KW-0732">Signal</keyword>
<keyword evidence="11" id="KW-0560">Oxidoreductase</keyword>
<reference evidence="17" key="1">
    <citation type="journal article" date="2023" name="Science">
        <title>Elucidation of the pathway for biosynthesis of saponin adjuvants from the soapbark tree.</title>
        <authorList>
            <person name="Reed J."/>
            <person name="Orme A."/>
            <person name="El-Demerdash A."/>
            <person name="Owen C."/>
            <person name="Martin L.B.B."/>
            <person name="Misra R.C."/>
            <person name="Kikuchi S."/>
            <person name="Rejzek M."/>
            <person name="Martin A.C."/>
            <person name="Harkess A."/>
            <person name="Leebens-Mack J."/>
            <person name="Louveau T."/>
            <person name="Stephenson M.J."/>
            <person name="Osbourn A."/>
        </authorList>
    </citation>
    <scope>NUCLEOTIDE SEQUENCE</scope>
    <source>
        <strain evidence="17">S10</strain>
    </source>
</reference>
<dbReference type="Proteomes" id="UP001163823">
    <property type="component" value="Chromosome 4"/>
</dbReference>
<comment type="similarity">
    <text evidence="3">Belongs to the P4HA family.</text>
</comment>